<dbReference type="AlphaFoldDB" id="A0A8X6PKP2"/>
<evidence type="ECO:0000313" key="1">
    <source>
        <dbReference type="EMBL" id="GFT76381.1"/>
    </source>
</evidence>
<name>A0A8X6PKP2_NEPPI</name>
<dbReference type="EMBL" id="BMAW01071072">
    <property type="protein sequence ID" value="GFT76381.1"/>
    <property type="molecule type" value="Genomic_DNA"/>
</dbReference>
<accession>A0A8X6PKP2</accession>
<organism evidence="1 2">
    <name type="scientific">Nephila pilipes</name>
    <name type="common">Giant wood spider</name>
    <name type="synonym">Nephila maculata</name>
    <dbReference type="NCBI Taxonomy" id="299642"/>
    <lineage>
        <taxon>Eukaryota</taxon>
        <taxon>Metazoa</taxon>
        <taxon>Ecdysozoa</taxon>
        <taxon>Arthropoda</taxon>
        <taxon>Chelicerata</taxon>
        <taxon>Arachnida</taxon>
        <taxon>Araneae</taxon>
        <taxon>Araneomorphae</taxon>
        <taxon>Entelegynae</taxon>
        <taxon>Araneoidea</taxon>
        <taxon>Nephilidae</taxon>
        <taxon>Nephila</taxon>
    </lineage>
</organism>
<protein>
    <submittedName>
        <fullName evidence="1">Uncharacterized protein</fullName>
    </submittedName>
</protein>
<gene>
    <name evidence="1" type="ORF">NPIL_465771</name>
</gene>
<dbReference type="Proteomes" id="UP000887013">
    <property type="component" value="Unassembled WGS sequence"/>
</dbReference>
<keyword evidence="2" id="KW-1185">Reference proteome</keyword>
<reference evidence="1" key="1">
    <citation type="submission" date="2020-08" db="EMBL/GenBank/DDBJ databases">
        <title>Multicomponent nature underlies the extraordinary mechanical properties of spider dragline silk.</title>
        <authorList>
            <person name="Kono N."/>
            <person name="Nakamura H."/>
            <person name="Mori M."/>
            <person name="Yoshida Y."/>
            <person name="Ohtoshi R."/>
            <person name="Malay A.D."/>
            <person name="Moran D.A.P."/>
            <person name="Tomita M."/>
            <person name="Numata K."/>
            <person name="Arakawa K."/>
        </authorList>
    </citation>
    <scope>NUCLEOTIDE SEQUENCE</scope>
</reference>
<sequence>MFGDVDLSSVVIEDDDVFHRIQRKALNLLQGKGKGKTPREIPPLFSPSPSILPSGIVRGRVDRAFEGDASSYYASARTCRGARREEATLS</sequence>
<comment type="caution">
    <text evidence="1">The sequence shown here is derived from an EMBL/GenBank/DDBJ whole genome shotgun (WGS) entry which is preliminary data.</text>
</comment>
<proteinExistence type="predicted"/>
<evidence type="ECO:0000313" key="2">
    <source>
        <dbReference type="Proteomes" id="UP000887013"/>
    </source>
</evidence>